<evidence type="ECO:0000313" key="2">
    <source>
        <dbReference type="Proteomes" id="UP000448867"/>
    </source>
</evidence>
<reference evidence="1 2" key="1">
    <citation type="submission" date="2019-11" db="EMBL/GenBank/DDBJ databases">
        <title>Bacillus lacus genome.</title>
        <authorList>
            <person name="Allen C.J."/>
            <person name="Newman J.D."/>
        </authorList>
    </citation>
    <scope>NUCLEOTIDE SEQUENCE [LARGE SCALE GENOMIC DNA]</scope>
    <source>
        <strain evidence="1 2">KCTC 33946</strain>
    </source>
</reference>
<dbReference type="EMBL" id="WKKI01000110">
    <property type="protein sequence ID" value="MRX74443.1"/>
    <property type="molecule type" value="Genomic_DNA"/>
</dbReference>
<accession>A0A7X2J3Q4</accession>
<evidence type="ECO:0000313" key="1">
    <source>
        <dbReference type="EMBL" id="MRX74443.1"/>
    </source>
</evidence>
<protein>
    <submittedName>
        <fullName evidence="1">DUF1672 family protein</fullName>
    </submittedName>
</protein>
<organism evidence="1 2">
    <name type="scientific">Metabacillus lacus</name>
    <dbReference type="NCBI Taxonomy" id="1983721"/>
    <lineage>
        <taxon>Bacteria</taxon>
        <taxon>Bacillati</taxon>
        <taxon>Bacillota</taxon>
        <taxon>Bacilli</taxon>
        <taxon>Bacillales</taxon>
        <taxon>Bacillaceae</taxon>
        <taxon>Metabacillus</taxon>
    </lineage>
</organism>
<sequence length="219" mass="25390">MVHNAVGAKHGIMVFVESPNEPRFHTFAMMPVDAKEGKIFPEDIWTVEMEVEQALFGGLLAMIMEEEFAALDEYFEEFTNNHPVVGLRKEAINNVKKTGYTTPYYFLQPSLLQEELILINSLYLQNADITKEELRNHFDKLAYEEDKLSFVINLYMKEPDVEPDEEIIQLLVDDIINLEEFPRGKYTFFLHDHDISKLSGMGSKENSLREGQLEHIIKD</sequence>
<proteinExistence type="predicted"/>
<gene>
    <name evidence="1" type="ORF">GJU40_20250</name>
</gene>
<dbReference type="Proteomes" id="UP000448867">
    <property type="component" value="Unassembled WGS sequence"/>
</dbReference>
<comment type="caution">
    <text evidence="1">The sequence shown here is derived from an EMBL/GenBank/DDBJ whole genome shotgun (WGS) entry which is preliminary data.</text>
</comment>
<name>A0A7X2J3Q4_9BACI</name>
<keyword evidence="2" id="KW-1185">Reference proteome</keyword>
<dbReference type="AlphaFoldDB" id="A0A7X2J3Q4"/>